<dbReference type="EMBL" id="BMGP01000002">
    <property type="protein sequence ID" value="GGF18087.1"/>
    <property type="molecule type" value="Genomic_DNA"/>
</dbReference>
<dbReference type="Gene3D" id="3.30.530.20">
    <property type="match status" value="1"/>
</dbReference>
<accession>A0A917EWV9</accession>
<dbReference type="RefSeq" id="WP_188674672.1">
    <property type="nucleotide sequence ID" value="NZ_BMGP01000002.1"/>
</dbReference>
<sequence>MTIHSSAHRVAFELFTSPIGEWWPVATNSVYQGTVVHLIHTGWQRLGDGEQQSRGYAEGWPQVMNDYARLFA</sequence>
<reference evidence="1 2" key="1">
    <citation type="journal article" date="2014" name="Int. J. Syst. Evol. Microbiol.">
        <title>Complete genome sequence of Corynebacterium casei LMG S-19264T (=DSM 44701T), isolated from a smear-ripened cheese.</title>
        <authorList>
            <consortium name="US DOE Joint Genome Institute (JGI-PGF)"/>
            <person name="Walter F."/>
            <person name="Albersmeier A."/>
            <person name="Kalinowski J."/>
            <person name="Ruckert C."/>
        </authorList>
    </citation>
    <scope>NUCLEOTIDE SEQUENCE [LARGE SCALE GENOMIC DNA]</scope>
    <source>
        <strain evidence="1 2">CGMCC 1.12976</strain>
    </source>
</reference>
<dbReference type="Proteomes" id="UP000598775">
    <property type="component" value="Unassembled WGS sequence"/>
</dbReference>
<comment type="caution">
    <text evidence="1">The sequence shown here is derived from an EMBL/GenBank/DDBJ whole genome shotgun (WGS) entry which is preliminary data.</text>
</comment>
<evidence type="ECO:0000313" key="2">
    <source>
        <dbReference type="Proteomes" id="UP000598775"/>
    </source>
</evidence>
<proteinExistence type="predicted"/>
<organism evidence="1 2">
    <name type="scientific">Subtercola lobariae</name>
    <dbReference type="NCBI Taxonomy" id="1588641"/>
    <lineage>
        <taxon>Bacteria</taxon>
        <taxon>Bacillati</taxon>
        <taxon>Actinomycetota</taxon>
        <taxon>Actinomycetes</taxon>
        <taxon>Micrococcales</taxon>
        <taxon>Microbacteriaceae</taxon>
        <taxon>Subtercola</taxon>
    </lineage>
</organism>
<name>A0A917EWV9_9MICO</name>
<protein>
    <submittedName>
        <fullName evidence="1">Uncharacterized protein</fullName>
    </submittedName>
</protein>
<dbReference type="AlphaFoldDB" id="A0A917EWV9"/>
<keyword evidence="2" id="KW-1185">Reference proteome</keyword>
<dbReference type="SUPFAM" id="SSF55961">
    <property type="entry name" value="Bet v1-like"/>
    <property type="match status" value="1"/>
</dbReference>
<gene>
    <name evidence="1" type="ORF">GCM10011399_09720</name>
</gene>
<evidence type="ECO:0000313" key="1">
    <source>
        <dbReference type="EMBL" id="GGF18087.1"/>
    </source>
</evidence>
<dbReference type="InterPro" id="IPR023393">
    <property type="entry name" value="START-like_dom_sf"/>
</dbReference>